<dbReference type="InterPro" id="IPR009229">
    <property type="entry name" value="AgrD"/>
</dbReference>
<sequence length="54" mass="5963">MFGTVKTSNKRELLALLLGWISVIAIFIAQTSANSCTSWAIEQPKIPKSLIKED</sequence>
<dbReference type="Proteomes" id="UP000289166">
    <property type="component" value="Unassembled WGS sequence"/>
</dbReference>
<accession>A0A4Q0I2G1</accession>
<dbReference type="AlphaFoldDB" id="A0A4Q0I2G1"/>
<name>A0A4Q0I2G1_9FIRM</name>
<gene>
    <name evidence="1" type="ORF">EFD62_15310</name>
</gene>
<proteinExistence type="predicted"/>
<comment type="caution">
    <text evidence="1">The sequence shown here is derived from an EMBL/GenBank/DDBJ whole genome shotgun (WGS) entry which is preliminary data.</text>
</comment>
<dbReference type="EMBL" id="RLII01000031">
    <property type="protein sequence ID" value="RXE57887.1"/>
    <property type="molecule type" value="Genomic_DNA"/>
</dbReference>
<dbReference type="RefSeq" id="WP_128706414.1">
    <property type="nucleotide sequence ID" value="NZ_RLII01000031.1"/>
</dbReference>
<dbReference type="NCBIfam" id="TIGR04223">
    <property type="entry name" value="quorum_AgrD"/>
    <property type="match status" value="1"/>
</dbReference>
<organism evidence="1 2">
    <name type="scientific">Acetivibrio mesophilus</name>
    <dbReference type="NCBI Taxonomy" id="2487273"/>
    <lineage>
        <taxon>Bacteria</taxon>
        <taxon>Bacillati</taxon>
        <taxon>Bacillota</taxon>
        <taxon>Clostridia</taxon>
        <taxon>Eubacteriales</taxon>
        <taxon>Oscillospiraceae</taxon>
        <taxon>Acetivibrio</taxon>
    </lineage>
</organism>
<dbReference type="OrthoDB" id="9931716at2"/>
<reference evidence="2" key="1">
    <citation type="submission" date="2018-11" db="EMBL/GenBank/DDBJ databases">
        <title>Genome sequencing of a novel mesophilic and cellulolytic organism within the genus Hungateiclostridium.</title>
        <authorList>
            <person name="Rettenmaier R."/>
            <person name="Liebl W."/>
            <person name="Zverlov V."/>
        </authorList>
    </citation>
    <scope>NUCLEOTIDE SEQUENCE [LARGE SCALE GENOMIC DNA]</scope>
    <source>
        <strain evidence="2">N2K1</strain>
    </source>
</reference>
<evidence type="ECO:0000313" key="1">
    <source>
        <dbReference type="EMBL" id="RXE57887.1"/>
    </source>
</evidence>
<evidence type="ECO:0000313" key="2">
    <source>
        <dbReference type="Proteomes" id="UP000289166"/>
    </source>
</evidence>
<keyword evidence="2" id="KW-1185">Reference proteome</keyword>
<protein>
    <submittedName>
        <fullName evidence="1">Cyclic lactone autoinducer peptide</fullName>
    </submittedName>
</protein>